<dbReference type="InParanoid" id="H6QS98"/>
<dbReference type="KEGG" id="pgr:PGTG_21715"/>
<accession>H6QS98</accession>
<protein>
    <recommendedName>
        <fullName evidence="3">Reverse transcriptase domain-containing protein</fullName>
    </recommendedName>
</protein>
<dbReference type="OrthoDB" id="2503698at2759"/>
<dbReference type="AlphaFoldDB" id="H6QS98"/>
<organism evidence="1 2">
    <name type="scientific">Puccinia graminis f. sp. tritici (strain CRL 75-36-700-3 / race SCCL)</name>
    <name type="common">Black stem rust fungus</name>
    <dbReference type="NCBI Taxonomy" id="418459"/>
    <lineage>
        <taxon>Eukaryota</taxon>
        <taxon>Fungi</taxon>
        <taxon>Dikarya</taxon>
        <taxon>Basidiomycota</taxon>
        <taxon>Pucciniomycotina</taxon>
        <taxon>Pucciniomycetes</taxon>
        <taxon>Pucciniales</taxon>
        <taxon>Pucciniaceae</taxon>
        <taxon>Puccinia</taxon>
    </lineage>
</organism>
<gene>
    <name evidence="1" type="ORF">PGTG_21715</name>
</gene>
<evidence type="ECO:0000313" key="1">
    <source>
        <dbReference type="EMBL" id="EHS63622.1"/>
    </source>
</evidence>
<dbReference type="EMBL" id="DS178291">
    <property type="protein sequence ID" value="EHS63622.1"/>
    <property type="molecule type" value="Genomic_DNA"/>
</dbReference>
<sequence length="532" mass="61756">MNLDLWEKALGKAGILWKYRDVLYGFKNGFDQGIPTHRIKGVSHFTPDNHLSATLAEEKIRESMRKEIDAGRMFGPFTVDQVKTKFEFFRTSPLGAVVNGDGSVRPINDLSFPHGDISTPSVNSFVNKDDFETTWDDYNVVSSFFRNSKEPFLLALFDWEKAYRQIPTHPSQWPYLMVKGMDGNLYLDTRITFGGVAGCGSFGRPADAWKEVMFSEFDLIKVFRWVDDNLFIKRPDSTTKMEDIVERSIELGVLTNLKKCSTFSEEQKFIGFLWNGVTKTVRLPEAKLEQRKSQILEFLDTSNKFSFNEVEVLTGRLNHVSYMLPQLRCYLRSLYRWMYDWFDLNAKRYSPEDVILDLRRWLHTLNHFRHSRLVCSPDPVDIGWVGDASTSFGVGVVIGKYWSQLRILKDRIKGLNKRNIAWLETVAVRVGLIMLQVLNRLRKGSNILVWTDNTTTESVILKRKSRDMEVNEEWKVIQDFLIEEEVELTARRVKSKDNIADNLSRGLSGNLKEGNRVYFSLPEEWHTYLYHA</sequence>
<dbReference type="InterPro" id="IPR052055">
    <property type="entry name" value="Hepadnavirus_pol/RT"/>
</dbReference>
<evidence type="ECO:0000313" key="2">
    <source>
        <dbReference type="Proteomes" id="UP000008783"/>
    </source>
</evidence>
<dbReference type="GeneID" id="13542606"/>
<dbReference type="RefSeq" id="XP_003889607.1">
    <property type="nucleotide sequence ID" value="XM_003889558.1"/>
</dbReference>
<proteinExistence type="predicted"/>
<dbReference type="VEuPathDB" id="FungiDB:PGTG_21715"/>
<keyword evidence="2" id="KW-1185">Reference proteome</keyword>
<dbReference type="Proteomes" id="UP000008783">
    <property type="component" value="Unassembled WGS sequence"/>
</dbReference>
<dbReference type="PANTHER" id="PTHR33050:SF7">
    <property type="entry name" value="RIBONUCLEASE H"/>
    <property type="match status" value="1"/>
</dbReference>
<dbReference type="PANTHER" id="PTHR33050">
    <property type="entry name" value="REVERSE TRANSCRIPTASE DOMAIN-CONTAINING PROTEIN"/>
    <property type="match status" value="1"/>
</dbReference>
<dbReference type="InterPro" id="IPR043502">
    <property type="entry name" value="DNA/RNA_pol_sf"/>
</dbReference>
<evidence type="ECO:0008006" key="3">
    <source>
        <dbReference type="Google" id="ProtNLM"/>
    </source>
</evidence>
<reference evidence="2" key="1">
    <citation type="journal article" date="2011" name="Proc. Natl. Acad. Sci. U.S.A.">
        <title>Obligate biotrophy features unraveled by the genomic analysis of rust fungi.</title>
        <authorList>
            <person name="Duplessis S."/>
            <person name="Cuomo C.A."/>
            <person name="Lin Y.-C."/>
            <person name="Aerts A."/>
            <person name="Tisserant E."/>
            <person name="Veneault-Fourrey C."/>
            <person name="Joly D.L."/>
            <person name="Hacquard S."/>
            <person name="Amselem J."/>
            <person name="Cantarel B.L."/>
            <person name="Chiu R."/>
            <person name="Coutinho P.M."/>
            <person name="Feau N."/>
            <person name="Field M."/>
            <person name="Frey P."/>
            <person name="Gelhaye E."/>
            <person name="Goldberg J."/>
            <person name="Grabherr M.G."/>
            <person name="Kodira C.D."/>
            <person name="Kohler A."/>
            <person name="Kuees U."/>
            <person name="Lindquist E.A."/>
            <person name="Lucas S.M."/>
            <person name="Mago R."/>
            <person name="Mauceli E."/>
            <person name="Morin E."/>
            <person name="Murat C."/>
            <person name="Pangilinan J.L."/>
            <person name="Park R."/>
            <person name="Pearson M."/>
            <person name="Quesneville H."/>
            <person name="Rouhier N."/>
            <person name="Sakthikumar S."/>
            <person name="Salamov A.A."/>
            <person name="Schmutz J."/>
            <person name="Selles B."/>
            <person name="Shapiro H."/>
            <person name="Tanguay P."/>
            <person name="Tuskan G.A."/>
            <person name="Henrissat B."/>
            <person name="Van de Peer Y."/>
            <person name="Rouze P."/>
            <person name="Ellis J.G."/>
            <person name="Dodds P.N."/>
            <person name="Schein J.E."/>
            <person name="Zhong S."/>
            <person name="Hamelin R.C."/>
            <person name="Grigoriev I.V."/>
            <person name="Szabo L.J."/>
            <person name="Martin F."/>
        </authorList>
    </citation>
    <scope>NUCLEOTIDE SEQUENCE [LARGE SCALE GENOMIC DNA]</scope>
    <source>
        <strain evidence="2">CRL 75-36-700-3 / race SCCL</strain>
    </source>
</reference>
<dbReference type="HOGENOM" id="CLU_003292_8_2_1"/>
<name>H6QS98_PUCGT</name>
<dbReference type="SUPFAM" id="SSF56672">
    <property type="entry name" value="DNA/RNA polymerases"/>
    <property type="match status" value="1"/>
</dbReference>